<keyword evidence="3" id="KW-1015">Disulfide bond</keyword>
<evidence type="ECO:0000256" key="4">
    <source>
        <dbReference type="SAM" id="SignalP"/>
    </source>
</evidence>
<accession>V5HF29</accession>
<keyword evidence="4" id="KW-0732">Signal</keyword>
<keyword evidence="2" id="KW-0722">Serine protease inhibitor</keyword>
<evidence type="ECO:0000313" key="6">
    <source>
        <dbReference type="EMBL" id="JAB72053.1"/>
    </source>
</evidence>
<feature type="domain" description="BPTI/Kunitz inhibitor" evidence="5">
    <location>
        <begin position="216"/>
        <end position="265"/>
    </location>
</feature>
<evidence type="ECO:0000256" key="2">
    <source>
        <dbReference type="ARBA" id="ARBA00022900"/>
    </source>
</evidence>
<dbReference type="PANTHER" id="PTHR10083">
    <property type="entry name" value="KUNITZ-TYPE PROTEASE INHIBITOR-RELATED"/>
    <property type="match status" value="1"/>
</dbReference>
<dbReference type="GO" id="GO:0004867">
    <property type="term" value="F:serine-type endopeptidase inhibitor activity"/>
    <property type="evidence" value="ECO:0007669"/>
    <property type="project" value="UniProtKB-KW"/>
</dbReference>
<dbReference type="PROSITE" id="PS50279">
    <property type="entry name" value="BPTI_KUNITZ_2"/>
    <property type="match status" value="2"/>
</dbReference>
<dbReference type="SUPFAM" id="SSF57362">
    <property type="entry name" value="BPTI-like"/>
    <property type="match status" value="5"/>
</dbReference>
<keyword evidence="1" id="KW-0646">Protease inhibitor</keyword>
<evidence type="ECO:0000256" key="3">
    <source>
        <dbReference type="ARBA" id="ARBA00023157"/>
    </source>
</evidence>
<evidence type="ECO:0000256" key="1">
    <source>
        <dbReference type="ARBA" id="ARBA00022690"/>
    </source>
</evidence>
<feature type="chain" id="PRO_5004735806" description="BPTI/Kunitz inhibitor domain-containing protein" evidence="4">
    <location>
        <begin position="22"/>
        <end position="335"/>
    </location>
</feature>
<feature type="signal peptide" evidence="4">
    <location>
        <begin position="1"/>
        <end position="21"/>
    </location>
</feature>
<dbReference type="SMART" id="SM00131">
    <property type="entry name" value="KU"/>
    <property type="match status" value="3"/>
</dbReference>
<name>V5HF29_IXORI</name>
<dbReference type="PANTHER" id="PTHR10083:SF374">
    <property type="entry name" value="BPTI_KUNITZ INHIBITOR DOMAIN-CONTAINING PROTEIN"/>
    <property type="match status" value="1"/>
</dbReference>
<dbReference type="Gene3D" id="4.10.410.10">
    <property type="entry name" value="Pancreatic trypsin inhibitor Kunitz domain"/>
    <property type="match status" value="4"/>
</dbReference>
<dbReference type="InterPro" id="IPR002223">
    <property type="entry name" value="Kunitz_BPTI"/>
</dbReference>
<protein>
    <recommendedName>
        <fullName evidence="5">BPTI/Kunitz inhibitor domain-containing protein</fullName>
    </recommendedName>
</protein>
<dbReference type="AlphaFoldDB" id="V5HF29"/>
<dbReference type="InterPro" id="IPR036880">
    <property type="entry name" value="Kunitz_BPTI_sf"/>
</dbReference>
<sequence>MHLAVLVRILWIFAIARTCTCSGSCQSAVKVDMCSLDPDFVDDDYGYDGYFYDKNTDKCLSATLGDPIYEGFEENKFTSEYECNSWCRKNVPLWCFDDAVNDYRVRHPKVGVEKWTYDSDATKCVQFIWKGDDTRKKNIFDSQAECVNKCKVPDLGLCASGFRTGCNHGDDLYIWYDNTTQDCKRLPSHHCPTHGNGFYTFRECYQRCGRFVENKCKLPIQNMSSCGTLENRYGYNTKTKRCERFFGCEDSGNNFPTAKECWNTCTKEMKHRCVQEPDYKYPGLIKRYYYDIDSHKCVRKSMFRGRVTGDSNLFKTEEECELMCMSTYRYEPDSL</sequence>
<dbReference type="EMBL" id="GANP01012415">
    <property type="protein sequence ID" value="JAB72053.1"/>
    <property type="molecule type" value="mRNA"/>
</dbReference>
<dbReference type="GO" id="GO:0005615">
    <property type="term" value="C:extracellular space"/>
    <property type="evidence" value="ECO:0007669"/>
    <property type="project" value="TreeGrafter"/>
</dbReference>
<dbReference type="InterPro" id="IPR050098">
    <property type="entry name" value="TFPI/VKTCI-like"/>
</dbReference>
<reference evidence="6" key="1">
    <citation type="journal article" date="2015" name="Sci. Rep.">
        <title>Tissue- and time-dependent transcription in Ixodes ricinus salivary glands and midguts when blood feeding on the vertebrate host.</title>
        <authorList>
            <person name="Kotsyfakis M."/>
            <person name="Schwarz A."/>
            <person name="Erhart J."/>
            <person name="Ribeiro J.M."/>
        </authorList>
    </citation>
    <scope>NUCLEOTIDE SEQUENCE</scope>
    <source>
        <tissue evidence="6">Salivary gland and midgut</tissue>
    </source>
</reference>
<proteinExistence type="evidence at transcript level"/>
<feature type="domain" description="BPTI/Kunitz inhibitor" evidence="5">
    <location>
        <begin position="261"/>
        <end position="324"/>
    </location>
</feature>
<evidence type="ECO:0000259" key="5">
    <source>
        <dbReference type="PROSITE" id="PS50279"/>
    </source>
</evidence>
<dbReference type="Pfam" id="PF00014">
    <property type="entry name" value="Kunitz_BPTI"/>
    <property type="match status" value="3"/>
</dbReference>
<organism evidence="6">
    <name type="scientific">Ixodes ricinus</name>
    <name type="common">Common tick</name>
    <name type="synonym">Acarus ricinus</name>
    <dbReference type="NCBI Taxonomy" id="34613"/>
    <lineage>
        <taxon>Eukaryota</taxon>
        <taxon>Metazoa</taxon>
        <taxon>Ecdysozoa</taxon>
        <taxon>Arthropoda</taxon>
        <taxon>Chelicerata</taxon>
        <taxon>Arachnida</taxon>
        <taxon>Acari</taxon>
        <taxon>Parasitiformes</taxon>
        <taxon>Ixodida</taxon>
        <taxon>Ixodoidea</taxon>
        <taxon>Ixodidae</taxon>
        <taxon>Ixodinae</taxon>
        <taxon>Ixodes</taxon>
    </lineage>
</organism>